<dbReference type="InParanoid" id="B8C763"/>
<keyword evidence="1" id="KW-1133">Transmembrane helix</keyword>
<dbReference type="SUPFAM" id="SSF52540">
    <property type="entry name" value="P-loop containing nucleoside triphosphate hydrolases"/>
    <property type="match status" value="1"/>
</dbReference>
<dbReference type="Gene3D" id="3.40.50.300">
    <property type="entry name" value="P-loop containing nucleotide triphosphate hydrolases"/>
    <property type="match status" value="1"/>
</dbReference>
<accession>B8C763</accession>
<dbReference type="eggNOG" id="ENOG502RY15">
    <property type="taxonomic scope" value="Eukaryota"/>
</dbReference>
<dbReference type="KEGG" id="tps:THAPSDRAFT_23804"/>
<dbReference type="STRING" id="35128.B8C763"/>
<protein>
    <recommendedName>
        <fullName evidence="4">Sulfotransferase domain-containing protein</fullName>
    </recommendedName>
</protein>
<dbReference type="InterPro" id="IPR027417">
    <property type="entry name" value="P-loop_NTPase"/>
</dbReference>
<evidence type="ECO:0000256" key="1">
    <source>
        <dbReference type="SAM" id="Phobius"/>
    </source>
</evidence>
<dbReference type="EMBL" id="CM000644">
    <property type="protein sequence ID" value="EED90924.1"/>
    <property type="molecule type" value="Genomic_DNA"/>
</dbReference>
<dbReference type="Proteomes" id="UP000001449">
    <property type="component" value="Chromosome 8"/>
</dbReference>
<proteinExistence type="predicted"/>
<reference evidence="2 3" key="2">
    <citation type="journal article" date="2008" name="Nature">
        <title>The Phaeodactylum genome reveals the evolutionary history of diatom genomes.</title>
        <authorList>
            <person name="Bowler C."/>
            <person name="Allen A.E."/>
            <person name="Badger J.H."/>
            <person name="Grimwood J."/>
            <person name="Jabbari K."/>
            <person name="Kuo A."/>
            <person name="Maheswari U."/>
            <person name="Martens C."/>
            <person name="Maumus F."/>
            <person name="Otillar R.P."/>
            <person name="Rayko E."/>
            <person name="Salamov A."/>
            <person name="Vandepoele K."/>
            <person name="Beszteri B."/>
            <person name="Gruber A."/>
            <person name="Heijde M."/>
            <person name="Katinka M."/>
            <person name="Mock T."/>
            <person name="Valentin K."/>
            <person name="Verret F."/>
            <person name="Berges J.A."/>
            <person name="Brownlee C."/>
            <person name="Cadoret J.P."/>
            <person name="Chiovitti A."/>
            <person name="Choi C.J."/>
            <person name="Coesel S."/>
            <person name="De Martino A."/>
            <person name="Detter J.C."/>
            <person name="Durkin C."/>
            <person name="Falciatore A."/>
            <person name="Fournet J."/>
            <person name="Haruta M."/>
            <person name="Huysman M.J."/>
            <person name="Jenkins B.D."/>
            <person name="Jiroutova K."/>
            <person name="Jorgensen R.E."/>
            <person name="Joubert Y."/>
            <person name="Kaplan A."/>
            <person name="Kroger N."/>
            <person name="Kroth P.G."/>
            <person name="La Roche J."/>
            <person name="Lindquist E."/>
            <person name="Lommer M."/>
            <person name="Martin-Jezequel V."/>
            <person name="Lopez P.J."/>
            <person name="Lucas S."/>
            <person name="Mangogna M."/>
            <person name="McGinnis K."/>
            <person name="Medlin L.K."/>
            <person name="Montsant A."/>
            <person name="Oudot-Le Secq M.P."/>
            <person name="Napoli C."/>
            <person name="Obornik M."/>
            <person name="Parker M.S."/>
            <person name="Petit J.L."/>
            <person name="Porcel B.M."/>
            <person name="Poulsen N."/>
            <person name="Robison M."/>
            <person name="Rychlewski L."/>
            <person name="Rynearson T.A."/>
            <person name="Schmutz J."/>
            <person name="Shapiro H."/>
            <person name="Siaut M."/>
            <person name="Stanley M."/>
            <person name="Sussman M.R."/>
            <person name="Taylor A.R."/>
            <person name="Vardi A."/>
            <person name="von Dassow P."/>
            <person name="Vyverman W."/>
            <person name="Willis A."/>
            <person name="Wyrwicz L.S."/>
            <person name="Rokhsar D.S."/>
            <person name="Weissenbach J."/>
            <person name="Armbrust E.V."/>
            <person name="Green B.R."/>
            <person name="Van de Peer Y."/>
            <person name="Grigoriev I.V."/>
        </authorList>
    </citation>
    <scope>NUCLEOTIDE SEQUENCE [LARGE SCALE GENOMIC DNA]</scope>
    <source>
        <strain evidence="2 3">CCMP1335</strain>
    </source>
</reference>
<dbReference type="OMA" id="TEAMNCN"/>
<dbReference type="PANTHER" id="PTHR36978:SF4">
    <property type="entry name" value="P-LOOP CONTAINING NUCLEOSIDE TRIPHOSPHATE HYDROLASE PROTEIN"/>
    <property type="match status" value="1"/>
</dbReference>
<keyword evidence="1" id="KW-0472">Membrane</keyword>
<sequence>MSHYQNQYQPGSWSDFFGDFYSGLAVGVGHSRWYIQNAIHKGWHSISSLGGWTSTDDEGRKGGKIQDTRRETALKVVGVGYGRTGTYSLALALDELGFPTLHTQHLYENAEIFDHFVNEIFYKSISQDEVIIGTPNFDLLLDAGFTATMDLPFALYYDQIHKKYPDCKFILTVRENSEVWFKSWEVMTKSIIQPAMYTSWLVGYVKKLEYYMRWLFSVVNTDKKYLSHPFPLPPQDREKSIASYEKHNQSVRDSIPSTHLLEYNVRQGWAPLCRFLEIPEADCPSAKGIPFPKSNSARAVQIQSFSAFIVFLIPSMFVMFSLFLLVFRKITGLTVIGWCSLQKSRILQGISVFLEQRVKKTV</sequence>
<dbReference type="RefSeq" id="XP_002292073.1">
    <property type="nucleotide sequence ID" value="XM_002292037.1"/>
</dbReference>
<keyword evidence="1" id="KW-0812">Transmembrane</keyword>
<dbReference type="GeneID" id="7449829"/>
<dbReference type="PANTHER" id="PTHR36978">
    <property type="entry name" value="P-LOOP CONTAINING NUCLEOTIDE TRIPHOSPHATE HYDROLASE"/>
    <property type="match status" value="1"/>
</dbReference>
<dbReference type="Pfam" id="PF17784">
    <property type="entry name" value="Sulfotransfer_4"/>
    <property type="match status" value="1"/>
</dbReference>
<evidence type="ECO:0000313" key="2">
    <source>
        <dbReference type="EMBL" id="EED90924.1"/>
    </source>
</evidence>
<dbReference type="HOGENOM" id="CLU_766170_0_0_1"/>
<dbReference type="PaxDb" id="35128-Thaps23804"/>
<dbReference type="AlphaFoldDB" id="B8C763"/>
<evidence type="ECO:0000313" key="3">
    <source>
        <dbReference type="Proteomes" id="UP000001449"/>
    </source>
</evidence>
<gene>
    <name evidence="2" type="ORF">THAPSDRAFT_23804</name>
</gene>
<evidence type="ECO:0008006" key="4">
    <source>
        <dbReference type="Google" id="ProtNLM"/>
    </source>
</evidence>
<feature type="transmembrane region" description="Helical" evidence="1">
    <location>
        <begin position="305"/>
        <end position="327"/>
    </location>
</feature>
<name>B8C763_THAPS</name>
<organism evidence="2 3">
    <name type="scientific">Thalassiosira pseudonana</name>
    <name type="common">Marine diatom</name>
    <name type="synonym">Cyclotella nana</name>
    <dbReference type="NCBI Taxonomy" id="35128"/>
    <lineage>
        <taxon>Eukaryota</taxon>
        <taxon>Sar</taxon>
        <taxon>Stramenopiles</taxon>
        <taxon>Ochrophyta</taxon>
        <taxon>Bacillariophyta</taxon>
        <taxon>Coscinodiscophyceae</taxon>
        <taxon>Thalassiosirophycidae</taxon>
        <taxon>Thalassiosirales</taxon>
        <taxon>Thalassiosiraceae</taxon>
        <taxon>Thalassiosira</taxon>
    </lineage>
</organism>
<reference evidence="2 3" key="1">
    <citation type="journal article" date="2004" name="Science">
        <title>The genome of the diatom Thalassiosira pseudonana: ecology, evolution, and metabolism.</title>
        <authorList>
            <person name="Armbrust E.V."/>
            <person name="Berges J.A."/>
            <person name="Bowler C."/>
            <person name="Green B.R."/>
            <person name="Martinez D."/>
            <person name="Putnam N.H."/>
            <person name="Zhou S."/>
            <person name="Allen A.E."/>
            <person name="Apt K.E."/>
            <person name="Bechner M."/>
            <person name="Brzezinski M.A."/>
            <person name="Chaal B.K."/>
            <person name="Chiovitti A."/>
            <person name="Davis A.K."/>
            <person name="Demarest M.S."/>
            <person name="Detter J.C."/>
            <person name="Glavina T."/>
            <person name="Goodstein D."/>
            <person name="Hadi M.Z."/>
            <person name="Hellsten U."/>
            <person name="Hildebrand M."/>
            <person name="Jenkins B.D."/>
            <person name="Jurka J."/>
            <person name="Kapitonov V.V."/>
            <person name="Kroger N."/>
            <person name="Lau W.W."/>
            <person name="Lane T.W."/>
            <person name="Larimer F.W."/>
            <person name="Lippmeier J.C."/>
            <person name="Lucas S."/>
            <person name="Medina M."/>
            <person name="Montsant A."/>
            <person name="Obornik M."/>
            <person name="Parker M.S."/>
            <person name="Palenik B."/>
            <person name="Pazour G.J."/>
            <person name="Richardson P.M."/>
            <person name="Rynearson T.A."/>
            <person name="Saito M.A."/>
            <person name="Schwartz D.C."/>
            <person name="Thamatrakoln K."/>
            <person name="Valentin K."/>
            <person name="Vardi A."/>
            <person name="Wilkerson F.P."/>
            <person name="Rokhsar D.S."/>
        </authorList>
    </citation>
    <scope>NUCLEOTIDE SEQUENCE [LARGE SCALE GENOMIC DNA]</scope>
    <source>
        <strain evidence="2 3">CCMP1335</strain>
    </source>
</reference>
<keyword evidence="3" id="KW-1185">Reference proteome</keyword>
<dbReference type="InterPro" id="IPR040632">
    <property type="entry name" value="Sulfotransfer_4"/>
</dbReference>